<dbReference type="AlphaFoldDB" id="X1UM44"/>
<dbReference type="EMBL" id="BARW01037843">
    <property type="protein sequence ID" value="GAJ18533.1"/>
    <property type="molecule type" value="Genomic_DNA"/>
</dbReference>
<reference evidence="1" key="1">
    <citation type="journal article" date="2014" name="Front. Microbiol.">
        <title>High frequency of phylogenetically diverse reductive dehalogenase-homologous genes in deep subseafloor sedimentary metagenomes.</title>
        <authorList>
            <person name="Kawai M."/>
            <person name="Futagami T."/>
            <person name="Toyoda A."/>
            <person name="Takaki Y."/>
            <person name="Nishi S."/>
            <person name="Hori S."/>
            <person name="Arai W."/>
            <person name="Tsubouchi T."/>
            <person name="Morono Y."/>
            <person name="Uchiyama I."/>
            <person name="Ito T."/>
            <person name="Fujiyama A."/>
            <person name="Inagaki F."/>
            <person name="Takami H."/>
        </authorList>
    </citation>
    <scope>NUCLEOTIDE SEQUENCE</scope>
    <source>
        <strain evidence="1">Expedition CK06-06</strain>
    </source>
</reference>
<gene>
    <name evidence="1" type="ORF">S12H4_58302</name>
</gene>
<organism evidence="1">
    <name type="scientific">marine sediment metagenome</name>
    <dbReference type="NCBI Taxonomy" id="412755"/>
    <lineage>
        <taxon>unclassified sequences</taxon>
        <taxon>metagenomes</taxon>
        <taxon>ecological metagenomes</taxon>
    </lineage>
</organism>
<proteinExistence type="predicted"/>
<protein>
    <submittedName>
        <fullName evidence="1">Uncharacterized protein</fullName>
    </submittedName>
</protein>
<sequence length="52" mass="6245">MPVERWFPLDLQQEDTPDGFTITLTTDTPCHLWLYWTDEKPWVHPKSMIDRG</sequence>
<name>X1UM44_9ZZZZ</name>
<evidence type="ECO:0000313" key="1">
    <source>
        <dbReference type="EMBL" id="GAJ18533.1"/>
    </source>
</evidence>
<comment type="caution">
    <text evidence="1">The sequence shown here is derived from an EMBL/GenBank/DDBJ whole genome shotgun (WGS) entry which is preliminary data.</text>
</comment>
<accession>X1UM44</accession>
<feature type="non-terminal residue" evidence="1">
    <location>
        <position position="52"/>
    </location>
</feature>